<dbReference type="OrthoDB" id="201752at2759"/>
<dbReference type="InterPro" id="IPR038514">
    <property type="entry name" value="AAR2_C_sf"/>
</dbReference>
<evidence type="ECO:0000256" key="2">
    <source>
        <dbReference type="SAM" id="MobiDB-lite"/>
    </source>
</evidence>
<feature type="compositionally biased region" description="Acidic residues" evidence="2">
    <location>
        <begin position="55"/>
        <end position="64"/>
    </location>
</feature>
<dbReference type="Gene3D" id="2.60.34.20">
    <property type="match status" value="1"/>
</dbReference>
<dbReference type="GO" id="GO:0000244">
    <property type="term" value="P:spliceosomal tri-snRNP complex assembly"/>
    <property type="evidence" value="ECO:0007669"/>
    <property type="project" value="TreeGrafter"/>
</dbReference>
<feature type="compositionally biased region" description="Pro residues" evidence="2">
    <location>
        <begin position="67"/>
        <end position="77"/>
    </location>
</feature>
<dbReference type="AlphaFoldDB" id="A0A9P8WCX5"/>
<feature type="domain" description="AAR2 C-terminal" evidence="3">
    <location>
        <begin position="302"/>
        <end position="468"/>
    </location>
</feature>
<dbReference type="Pfam" id="PF05282">
    <property type="entry name" value="AAR2"/>
    <property type="match status" value="1"/>
</dbReference>
<dbReference type="InterPro" id="IPR033648">
    <property type="entry name" value="AAR2_C"/>
</dbReference>
<comment type="caution">
    <text evidence="5">The sequence shown here is derived from an EMBL/GenBank/DDBJ whole genome shotgun (WGS) entry which is preliminary data.</text>
</comment>
<keyword evidence="6" id="KW-1185">Reference proteome</keyword>
<dbReference type="PANTHER" id="PTHR12689">
    <property type="entry name" value="A1 CISTRON SPLICING FACTOR AAR2-RELATED"/>
    <property type="match status" value="1"/>
</dbReference>
<evidence type="ECO:0000313" key="6">
    <source>
        <dbReference type="Proteomes" id="UP000777438"/>
    </source>
</evidence>
<evidence type="ECO:0000259" key="4">
    <source>
        <dbReference type="Pfam" id="PF20981"/>
    </source>
</evidence>
<dbReference type="Pfam" id="PF20981">
    <property type="entry name" value="AAR2_1st"/>
    <property type="match status" value="1"/>
</dbReference>
<protein>
    <submittedName>
        <fullName evidence="5">AAR2 protein-domain-containing protein</fullName>
    </submittedName>
</protein>
<organism evidence="5 6">
    <name type="scientific">Thelonectria olida</name>
    <dbReference type="NCBI Taxonomy" id="1576542"/>
    <lineage>
        <taxon>Eukaryota</taxon>
        <taxon>Fungi</taxon>
        <taxon>Dikarya</taxon>
        <taxon>Ascomycota</taxon>
        <taxon>Pezizomycotina</taxon>
        <taxon>Sordariomycetes</taxon>
        <taxon>Hypocreomycetidae</taxon>
        <taxon>Hypocreales</taxon>
        <taxon>Nectriaceae</taxon>
        <taxon>Thelonectria</taxon>
    </lineage>
</organism>
<evidence type="ECO:0000313" key="5">
    <source>
        <dbReference type="EMBL" id="KAH6893411.1"/>
    </source>
</evidence>
<feature type="region of interest" description="Disordered" evidence="2">
    <location>
        <begin position="36"/>
        <end position="101"/>
    </location>
</feature>
<dbReference type="InterPro" id="IPR038516">
    <property type="entry name" value="AAR2_N_sf"/>
</dbReference>
<dbReference type="CDD" id="cd13777">
    <property type="entry name" value="Aar2_N"/>
    <property type="match status" value="1"/>
</dbReference>
<dbReference type="Gene3D" id="1.25.40.550">
    <property type="entry name" value="Aar2, C-terminal domain-like"/>
    <property type="match status" value="1"/>
</dbReference>
<reference evidence="5 6" key="1">
    <citation type="journal article" date="2021" name="Nat. Commun.">
        <title>Genetic determinants of endophytism in the Arabidopsis root mycobiome.</title>
        <authorList>
            <person name="Mesny F."/>
            <person name="Miyauchi S."/>
            <person name="Thiergart T."/>
            <person name="Pickel B."/>
            <person name="Atanasova L."/>
            <person name="Karlsson M."/>
            <person name="Huettel B."/>
            <person name="Barry K.W."/>
            <person name="Haridas S."/>
            <person name="Chen C."/>
            <person name="Bauer D."/>
            <person name="Andreopoulos W."/>
            <person name="Pangilinan J."/>
            <person name="LaButti K."/>
            <person name="Riley R."/>
            <person name="Lipzen A."/>
            <person name="Clum A."/>
            <person name="Drula E."/>
            <person name="Henrissat B."/>
            <person name="Kohler A."/>
            <person name="Grigoriev I.V."/>
            <person name="Martin F.M."/>
            <person name="Hacquard S."/>
        </authorList>
    </citation>
    <scope>NUCLEOTIDE SEQUENCE [LARGE SCALE GENOMIC DNA]</scope>
    <source>
        <strain evidence="5 6">MPI-CAGE-CH-0241</strain>
    </source>
</reference>
<name>A0A9P8WCX5_9HYPO</name>
<dbReference type="EMBL" id="JAGPYM010000006">
    <property type="protein sequence ID" value="KAH6893411.1"/>
    <property type="molecule type" value="Genomic_DNA"/>
</dbReference>
<feature type="compositionally biased region" description="Basic and acidic residues" evidence="2">
    <location>
        <begin position="43"/>
        <end position="54"/>
    </location>
</feature>
<sequence length="523" mass="58235">MEPHSGNDVVFRSSRMARITKSDSVRSHKSINTLGAFPLGNLRVHDPGDSPMREEVDDDEDSEDGGLPPPLAPPGEFAPPFDKEEGDLSEDKSPTSESARIRRRLTHDLGGGDVVLILDLPELFTVGYDSVSFTAKHFGGVKDIPPGPHFFWAAHPGGSSARCGFWIFSTGLDTVHVLQWDKFNEVIAQPSQAEARIQADDLGAFHSKLVPYPDPSAVNSNQGSLTQSASDRHMSMWKQLTGSISEGLLTRVTGQRFNGSWMVHTGDRVTGSILNAAEILMEKAVSNPSLQTRELHFTFDQGSKTYSTAQIGAERTQLATDSTKYIQSQMAPWNKNFTHDEIVGEFQFAFVIGVHLGNDSCIQQWWYMLLQLFLRAYSLPTSDPILTSKFFHCLNAQLSYSCSWLDGSILDHADSPTRKLRLSLTVYKRRLDELLLEKNSSASPDELAVVTAFSGVEATVADKLDWDLRGDYLRRGNVMMEDGEEVELEVTDLEADDERGEWAPTMVDLDETGRERDRFVWND</sequence>
<evidence type="ECO:0000256" key="1">
    <source>
        <dbReference type="ARBA" id="ARBA00006281"/>
    </source>
</evidence>
<feature type="domain" description="AAR2 N-terminal" evidence="4">
    <location>
        <begin position="112"/>
        <end position="254"/>
    </location>
</feature>
<dbReference type="Proteomes" id="UP000777438">
    <property type="component" value="Unassembled WGS sequence"/>
</dbReference>
<gene>
    <name evidence="5" type="ORF">B0T10DRAFT_272729</name>
</gene>
<dbReference type="CDD" id="cd13778">
    <property type="entry name" value="Aar2_C"/>
    <property type="match status" value="1"/>
</dbReference>
<dbReference type="PANTHER" id="PTHR12689:SF4">
    <property type="entry name" value="PROTEIN AAR2 HOMOLOG"/>
    <property type="match status" value="1"/>
</dbReference>
<evidence type="ECO:0000259" key="3">
    <source>
        <dbReference type="Pfam" id="PF05282"/>
    </source>
</evidence>
<comment type="similarity">
    <text evidence="1">Belongs to the AAR2 family.</text>
</comment>
<proteinExistence type="inferred from homology"/>
<dbReference type="InterPro" id="IPR007946">
    <property type="entry name" value="AAR2"/>
</dbReference>
<accession>A0A9P8WCX5</accession>
<dbReference type="InterPro" id="IPR033647">
    <property type="entry name" value="Aar2_N"/>
</dbReference>